<dbReference type="PRINTS" id="PR00732">
    <property type="entry name" value="GLHYDRLASE4"/>
</dbReference>
<dbReference type="STRING" id="1631356.VV01_15975"/>
<keyword evidence="9" id="KW-0170">Cobalt</keyword>
<keyword evidence="9" id="KW-0533">Nickel</keyword>
<dbReference type="Gene3D" id="3.40.50.720">
    <property type="entry name" value="NAD(P)-binding Rossmann-like Domain"/>
    <property type="match status" value="1"/>
</dbReference>
<dbReference type="GO" id="GO:0004553">
    <property type="term" value="F:hydrolase activity, hydrolyzing O-glycosyl compounds"/>
    <property type="evidence" value="ECO:0007669"/>
    <property type="project" value="InterPro"/>
</dbReference>
<evidence type="ECO:0000256" key="1">
    <source>
        <dbReference type="ARBA" id="ARBA00010141"/>
    </source>
</evidence>
<name>A0A0L6CL92_9MICO</name>
<evidence type="ECO:0000313" key="14">
    <source>
        <dbReference type="Proteomes" id="UP000037397"/>
    </source>
</evidence>
<dbReference type="GO" id="GO:0005975">
    <property type="term" value="P:carbohydrate metabolic process"/>
    <property type="evidence" value="ECO:0007669"/>
    <property type="project" value="InterPro"/>
</dbReference>
<dbReference type="InterPro" id="IPR036291">
    <property type="entry name" value="NAD(P)-bd_dom_sf"/>
</dbReference>
<reference evidence="14" key="1">
    <citation type="submission" date="2015-03" db="EMBL/GenBank/DDBJ databases">
        <title>Luteipulveratus halotolerans sp. nov., a novel actinobacterium (Dermacoccaceae) from Sarawak, Malaysia.</title>
        <authorList>
            <person name="Juboi H."/>
            <person name="Basik A."/>
            <person name="Shamsul S.S."/>
            <person name="Arnold P."/>
            <person name="Schmitt E.K."/>
            <person name="Sanglier J.-J."/>
            <person name="Yeo T."/>
        </authorList>
    </citation>
    <scope>NUCLEOTIDE SEQUENCE [LARGE SCALE GENOMIC DNA]</scope>
    <source>
        <strain evidence="14">C296001</strain>
    </source>
</reference>
<feature type="active site" description="Proton acceptor" evidence="7">
    <location>
        <position position="241"/>
    </location>
</feature>
<evidence type="ECO:0000259" key="12">
    <source>
        <dbReference type="Pfam" id="PF11975"/>
    </source>
</evidence>
<feature type="site" description="Increases basicity of active site Tyr" evidence="10">
    <location>
        <position position="105"/>
    </location>
</feature>
<sequence length="442" mass="48049">MKVTVLGGGGFRTPLLYSALQRDPALRSVSEVVLYDVDVRRLLVMDLVLSQLRADGGGPSVRTTSLLEDAVGGAAFVLSAIRVGGLDGRAIDERVALDADLLGQETTGPGGVAYGLRTVPVAVEVAEAVAAYAPGAWVINLTNPAGLVTEAMQAVLGERVVGVCDSPTRLGRRASSALGIRTDSCDYVGLNHLGWLRTLPLGRTDVLPALLADTRRLTSFEEGRLFGAEWLQDLGMIPSEYLYYFYFTRDAISAIKGGPETRGEYLLYQQTRFYNRVYTNPRNALRQWQFVRGEREASYGQERRDSGRERDPEAVLAGGYEQVAVAVLRAIVSGEPERLVVNVRNGTTLPWLPADAVVEVPCTVGREGPRPDHVAPLTGHPAGLVHQVKAVEQLVIRAARERSERLARQAMALHPLVDSAVVARQLLWAYRSRIPSLDAVFA</sequence>
<dbReference type="InterPro" id="IPR019802">
    <property type="entry name" value="GlycHydrolase_4_CS"/>
</dbReference>
<dbReference type="SUPFAM" id="SSF56327">
    <property type="entry name" value="LDH C-terminal domain-like"/>
    <property type="match status" value="1"/>
</dbReference>
<evidence type="ECO:0000256" key="2">
    <source>
        <dbReference type="ARBA" id="ARBA00022723"/>
    </source>
</evidence>
<proteinExistence type="inferred from homology"/>
<accession>A0A0L6CL92</accession>
<evidence type="ECO:0000256" key="3">
    <source>
        <dbReference type="ARBA" id="ARBA00022801"/>
    </source>
</evidence>
<dbReference type="PROSITE" id="PS01324">
    <property type="entry name" value="GLYCOSYL_HYDROL_F4"/>
    <property type="match status" value="1"/>
</dbReference>
<keyword evidence="14" id="KW-1185">Reference proteome</keyword>
<protein>
    <submittedName>
        <fullName evidence="13">6-phospho-beta-glucosidase</fullName>
    </submittedName>
</protein>
<keyword evidence="6 11" id="KW-0326">Glycosidase</keyword>
<dbReference type="SUPFAM" id="SSF51735">
    <property type="entry name" value="NAD(P)-binding Rossmann-fold domains"/>
    <property type="match status" value="1"/>
</dbReference>
<evidence type="ECO:0000256" key="5">
    <source>
        <dbReference type="ARBA" id="ARBA00023211"/>
    </source>
</evidence>
<feature type="binding site" evidence="8">
    <location>
        <position position="143"/>
    </location>
    <ligand>
        <name>substrate</name>
    </ligand>
</feature>
<evidence type="ECO:0000256" key="7">
    <source>
        <dbReference type="PIRSR" id="PIRSR601088-1"/>
    </source>
</evidence>
<evidence type="ECO:0000313" key="13">
    <source>
        <dbReference type="EMBL" id="KNX38298.1"/>
    </source>
</evidence>
<dbReference type="Proteomes" id="UP000037397">
    <property type="component" value="Unassembled WGS sequence"/>
</dbReference>
<gene>
    <name evidence="13" type="ORF">VV01_15975</name>
</gene>
<keyword evidence="3 11" id="KW-0378">Hydrolase</keyword>
<dbReference type="InterPro" id="IPR001088">
    <property type="entry name" value="Glyco_hydro_4"/>
</dbReference>
<dbReference type="PANTHER" id="PTHR32092">
    <property type="entry name" value="6-PHOSPHO-BETA-GLUCOSIDASE-RELATED"/>
    <property type="match status" value="1"/>
</dbReference>
<comment type="cofactor">
    <cofactor evidence="11">
        <name>NAD(+)</name>
        <dbReference type="ChEBI" id="CHEBI:57540"/>
    </cofactor>
    <text evidence="11">Binds 1 NAD(+) per subunit.</text>
</comment>
<comment type="caution">
    <text evidence="13">The sequence shown here is derived from an EMBL/GenBank/DDBJ whole genome shotgun (WGS) entry which is preliminary data.</text>
</comment>
<dbReference type="Pfam" id="PF11975">
    <property type="entry name" value="Glyco_hydro_4C"/>
    <property type="match status" value="1"/>
</dbReference>
<feature type="binding site" evidence="8">
    <location>
        <position position="89"/>
    </location>
    <ligand>
        <name>substrate</name>
    </ligand>
</feature>
<feature type="active site" description="Proton donor" evidence="7">
    <location>
        <position position="165"/>
    </location>
</feature>
<dbReference type="Pfam" id="PF02056">
    <property type="entry name" value="Glyco_hydro_4"/>
    <property type="match status" value="1"/>
</dbReference>
<evidence type="ECO:0000256" key="9">
    <source>
        <dbReference type="PIRSR" id="PIRSR601088-3"/>
    </source>
</evidence>
<evidence type="ECO:0000256" key="8">
    <source>
        <dbReference type="PIRSR" id="PIRSR601088-2"/>
    </source>
</evidence>
<keyword evidence="5 9" id="KW-0464">Manganese</keyword>
<dbReference type="GO" id="GO:0046872">
    <property type="term" value="F:metal ion binding"/>
    <property type="evidence" value="ECO:0007669"/>
    <property type="project" value="UniProtKB-KW"/>
</dbReference>
<dbReference type="Gene3D" id="3.90.110.10">
    <property type="entry name" value="Lactate dehydrogenase/glycoside hydrolase, family 4, C-terminal"/>
    <property type="match status" value="1"/>
</dbReference>
<evidence type="ECO:0000256" key="10">
    <source>
        <dbReference type="PIRSR" id="PIRSR601088-4"/>
    </source>
</evidence>
<dbReference type="GO" id="GO:0016616">
    <property type="term" value="F:oxidoreductase activity, acting on the CH-OH group of donors, NAD or NADP as acceptor"/>
    <property type="evidence" value="ECO:0007669"/>
    <property type="project" value="InterPro"/>
</dbReference>
<feature type="binding site" evidence="9">
    <location>
        <position position="192"/>
    </location>
    <ligand>
        <name>Mn(2+)</name>
        <dbReference type="ChEBI" id="CHEBI:29035"/>
    </ligand>
</feature>
<dbReference type="EMBL" id="LAIR01000002">
    <property type="protein sequence ID" value="KNX38298.1"/>
    <property type="molecule type" value="Genomic_DNA"/>
</dbReference>
<comment type="similarity">
    <text evidence="1 11">Belongs to the glycosyl hydrolase 4 family.</text>
</comment>
<keyword evidence="4 11" id="KW-0520">NAD</keyword>
<keyword evidence="9" id="KW-0408">Iron</keyword>
<dbReference type="InterPro" id="IPR015955">
    <property type="entry name" value="Lactate_DH/Glyco_Ohase_4_C"/>
</dbReference>
<evidence type="ECO:0000256" key="6">
    <source>
        <dbReference type="ARBA" id="ARBA00023295"/>
    </source>
</evidence>
<dbReference type="OrthoDB" id="9767022at2"/>
<dbReference type="InterPro" id="IPR022616">
    <property type="entry name" value="Glyco_hydro_4_C"/>
</dbReference>
<feature type="domain" description="Glycosyl hydrolase family 4 C-terminal" evidence="12">
    <location>
        <begin position="187"/>
        <end position="417"/>
    </location>
</feature>
<organism evidence="13 14">
    <name type="scientific">Luteipulveratus halotolerans</name>
    <dbReference type="NCBI Taxonomy" id="1631356"/>
    <lineage>
        <taxon>Bacteria</taxon>
        <taxon>Bacillati</taxon>
        <taxon>Actinomycetota</taxon>
        <taxon>Actinomycetes</taxon>
        <taxon>Micrococcales</taxon>
        <taxon>Dermacoccaceae</taxon>
        <taxon>Luteipulveratus</taxon>
    </lineage>
</organism>
<feature type="binding site" evidence="9">
    <location>
        <position position="164"/>
    </location>
    <ligand>
        <name>Mn(2+)</name>
        <dbReference type="ChEBI" id="CHEBI:29035"/>
    </ligand>
</feature>
<evidence type="ECO:0000256" key="11">
    <source>
        <dbReference type="RuleBase" id="RU361152"/>
    </source>
</evidence>
<dbReference type="PANTHER" id="PTHR32092:SF5">
    <property type="entry name" value="6-PHOSPHO-BETA-GLUCOSIDASE"/>
    <property type="match status" value="1"/>
</dbReference>
<keyword evidence="2 9" id="KW-0479">Metal-binding</keyword>
<dbReference type="RefSeq" id="WP_050670736.1">
    <property type="nucleotide sequence ID" value="NZ_LAIR01000002.1"/>
</dbReference>
<evidence type="ECO:0000256" key="4">
    <source>
        <dbReference type="ARBA" id="ARBA00023027"/>
    </source>
</evidence>
<dbReference type="AlphaFoldDB" id="A0A0L6CL92"/>